<protein>
    <submittedName>
        <fullName evidence="3">Uncharacterized protein</fullName>
    </submittedName>
</protein>
<keyword evidence="4" id="KW-1185">Reference proteome</keyword>
<dbReference type="Gene3D" id="2.160.20.10">
    <property type="entry name" value="Single-stranded right-handed beta-helix, Pectin lyase-like"/>
    <property type="match status" value="1"/>
</dbReference>
<evidence type="ECO:0000256" key="2">
    <source>
        <dbReference type="ARBA" id="ARBA00022844"/>
    </source>
</evidence>
<evidence type="ECO:0000313" key="3">
    <source>
        <dbReference type="EMBL" id="UZV39436.1"/>
    </source>
</evidence>
<evidence type="ECO:0000256" key="1">
    <source>
        <dbReference type="ARBA" id="ARBA00004328"/>
    </source>
</evidence>
<gene>
    <name evidence="3" type="ORF">FBKp18_014</name>
</gene>
<comment type="subcellular location">
    <subcellularLocation>
        <location evidence="1">Virion</location>
    </subcellularLocation>
</comment>
<dbReference type="Proteomes" id="UP001163774">
    <property type="component" value="Segment"/>
</dbReference>
<name>A0A9E8K1R3_9CAUD</name>
<proteinExistence type="predicted"/>
<keyword evidence="2" id="KW-0946">Virion</keyword>
<accession>A0A9E8K1R3</accession>
<dbReference type="EMBL" id="OP441381">
    <property type="protein sequence ID" value="UZV39436.1"/>
    <property type="molecule type" value="Genomic_DNA"/>
</dbReference>
<sequence>MALSSLVRVGSWISTHKSRVASAVERLLRNKLDERVSVADFGAVADYSLAETSAYTDSTEAFRAAAVWSASTGNPVHIPPAERQGFGYYISGEIPMTPGASLDNPASPGLAARFVGAGKGKTFIFVDNRVSDFVLFSVYTTSGYPTSFGLVGASILPIERSSDELSKGTFLLNSGTNMAVVHDVFVDRGFRRGIDNVNGRSGTWTELTSLRDVWIRYCTEFDIGFRLHSIGPNGEVNVAPYSDSSFAGNFMDNVELEARNGGCCVFIDEKVHLYNSDWSAVMHTADAVSYFIKNKGTRHRSTDRLSFEGEGSCVNQGGYDNMSGSWAIQSTSGVMKFTDTINPFVVNASLIGPVTLKHSSFTTGAPAIKKVESLRPYRNTNPSRQIVGLTGDNIESAGYICYGDGPTKTNGFGILSASFNGKLEDIRLRYLLAASGLYTIDDAWNLDHMSPTNSTGPQLQITKSGYHHGKKGYRYTASASANSSSQTVSVQLADLPDDAPFHFSVRVRGTGVEHTSIFVAQKGRNNNNGIGVFLGATIAVGPSSGWVAPGNLRVSDSGLMTFQLTTPVDVSISIIMDGIGNY</sequence>
<evidence type="ECO:0000313" key="4">
    <source>
        <dbReference type="Proteomes" id="UP001163774"/>
    </source>
</evidence>
<dbReference type="GO" id="GO:0044423">
    <property type="term" value="C:virion component"/>
    <property type="evidence" value="ECO:0007669"/>
    <property type="project" value="UniProtKB-KW"/>
</dbReference>
<organism evidence="3 4">
    <name type="scientific">Klebsiella phage vB_KpP_FBKp18</name>
    <dbReference type="NCBI Taxonomy" id="2982893"/>
    <lineage>
        <taxon>Viruses</taxon>
        <taxon>Duplodnaviria</taxon>
        <taxon>Heunggongvirae</taxon>
        <taxon>Uroviricota</taxon>
        <taxon>Caudoviricetes</taxon>
        <taxon>Autographivirales</taxon>
        <taxon>Autoscriptoviridae</taxon>
        <taxon>Slopekvirinae</taxon>
        <taxon>Drulisvirus</taxon>
        <taxon>Drulisvirus FBKp18</taxon>
    </lineage>
</organism>
<dbReference type="GO" id="GO:0098996">
    <property type="term" value="P:symbiont entry into host cell via disruption of host cell glycocalyx"/>
    <property type="evidence" value="ECO:0007669"/>
    <property type="project" value="UniProtKB-ARBA"/>
</dbReference>
<dbReference type="InterPro" id="IPR012334">
    <property type="entry name" value="Pectin_lyas_fold"/>
</dbReference>
<reference evidence="3" key="1">
    <citation type="submission" date="2022-09" db="EMBL/GenBank/DDBJ databases">
        <title>Monitoring phage-induced lysis of Gram negatives in real time using a fluorescent DNA dye.</title>
        <authorList>
            <person name="Egido J.E."/>
            <person name="Toner-Bartelds C."/>
            <person name="Costa A.R."/>
            <person name="Brouns S.J.J."/>
            <person name="Rooijakkers S.H.M."/>
            <person name="Bardoel B.W."/>
            <person name="Haas P.-J."/>
        </authorList>
    </citation>
    <scope>NUCLEOTIDE SEQUENCE</scope>
</reference>